<sequence length="380" mass="39857">MRPGLFVSKSAKIARSPALSGGADPIIPVVRRNDASLVKSFRRYHMNMAMTQDLPCMLLDAGADFSYSVFGWTVTTPPPSPSGDGIFAQSPTTPALLQNASSQMVPPQSIAFNTANPSRTALFSMPLYNGFAPSTGFWNLQSGGSANFALQLAEATNVTLTVTCAGVANPNTIGSQSYISVSVNGQQVASNQFVANQNWHDETFVLDTAKMVQGENTIVISDSGQQGLWITAVGVSTADVPISASYFWQQIGAGELNPGNTYNRSIAVTSGNTSTDTETDSFAETLGLTVGIGGGGIDKALFGISAQLSTSFTHTSTTAHSLAISQQTTSSYGVNITPPGADKVTFQVWQLCLQYEANGSLLTQALGPNDGPIVITQYPA</sequence>
<proteinExistence type="predicted"/>
<name>A0ABT3AIU9_9RHOB</name>
<comment type="caution">
    <text evidence="1">The sequence shown here is derived from an EMBL/GenBank/DDBJ whole genome shotgun (WGS) entry which is preliminary data.</text>
</comment>
<dbReference type="RefSeq" id="WP_263828398.1">
    <property type="nucleotide sequence ID" value="NZ_JAOWLB010000005.1"/>
</dbReference>
<evidence type="ECO:0008006" key="3">
    <source>
        <dbReference type="Google" id="ProtNLM"/>
    </source>
</evidence>
<gene>
    <name evidence="1" type="ORF">OE747_09655</name>
</gene>
<accession>A0ABT3AIU9</accession>
<dbReference type="Gene3D" id="2.60.120.260">
    <property type="entry name" value="Galactose-binding domain-like"/>
    <property type="match status" value="1"/>
</dbReference>
<organism evidence="1 2">
    <name type="scientific">Ruegeria aquimaris</name>
    <dbReference type="NCBI Taxonomy" id="2984333"/>
    <lineage>
        <taxon>Bacteria</taxon>
        <taxon>Pseudomonadati</taxon>
        <taxon>Pseudomonadota</taxon>
        <taxon>Alphaproteobacteria</taxon>
        <taxon>Rhodobacterales</taxon>
        <taxon>Roseobacteraceae</taxon>
        <taxon>Ruegeria</taxon>
    </lineage>
</organism>
<dbReference type="Proteomes" id="UP001320899">
    <property type="component" value="Unassembled WGS sequence"/>
</dbReference>
<dbReference type="EMBL" id="JAOWLB010000005">
    <property type="protein sequence ID" value="MCV2888610.1"/>
    <property type="molecule type" value="Genomic_DNA"/>
</dbReference>
<reference evidence="1 2" key="1">
    <citation type="submission" date="2022-10" db="EMBL/GenBank/DDBJ databases">
        <title>Ruegeria sp. nov., isolated from ocean surface sediments.</title>
        <authorList>
            <person name="He W."/>
            <person name="Xue H.-P."/>
            <person name="Zhang D.-F."/>
        </authorList>
    </citation>
    <scope>NUCLEOTIDE SEQUENCE [LARGE SCALE GENOMIC DNA]</scope>
    <source>
        <strain evidence="1 2">XHP0148</strain>
    </source>
</reference>
<evidence type="ECO:0000313" key="2">
    <source>
        <dbReference type="Proteomes" id="UP001320899"/>
    </source>
</evidence>
<keyword evidence="2" id="KW-1185">Reference proteome</keyword>
<protein>
    <recommendedName>
        <fullName evidence="3">Capsid protein</fullName>
    </recommendedName>
</protein>
<evidence type="ECO:0000313" key="1">
    <source>
        <dbReference type="EMBL" id="MCV2888610.1"/>
    </source>
</evidence>